<organism evidence="1 2">
    <name type="scientific">Xanthocytophaga flava</name>
    <dbReference type="NCBI Taxonomy" id="3048013"/>
    <lineage>
        <taxon>Bacteria</taxon>
        <taxon>Pseudomonadati</taxon>
        <taxon>Bacteroidota</taxon>
        <taxon>Cytophagia</taxon>
        <taxon>Cytophagales</taxon>
        <taxon>Rhodocytophagaceae</taxon>
        <taxon>Xanthocytophaga</taxon>
    </lineage>
</organism>
<evidence type="ECO:0000313" key="2">
    <source>
        <dbReference type="Proteomes" id="UP001228581"/>
    </source>
</evidence>
<sequence length="309" mass="35533">MNKSKTAMQQQQLEQIILKSQDDLAYTDRKEFLFQHAVLCQVYLPYRDPGDNVTDWVRQQGKAFFGIQCTKVINPETGQLDLTLGLPFGPKARLILTHINTLALKQKTALIEIPNTFSSFVTAMGLSRNGYQIDAIKNQMARLAASMVTIAFTHSEPNSGTRAAQVDSKIINGFDLWFPKDQNQRVLWGSTIKLSDDYFNSLMEHAVPLDKEHLARLSNNSMALDIYSWLAQRLHRISKDRREFIHWQGLKEQFGESIVRLDHFKTHFRKNLKMVLDQYQNARIEEDLNKGFYLYQSQPPVAPKLIATT</sequence>
<keyword evidence="2" id="KW-1185">Reference proteome</keyword>
<accession>A0ABT7CV11</accession>
<evidence type="ECO:0000313" key="1">
    <source>
        <dbReference type="EMBL" id="MDJ1497611.1"/>
    </source>
</evidence>
<dbReference type="InterPro" id="IPR006881">
    <property type="entry name" value="RepA_C"/>
</dbReference>
<dbReference type="Pfam" id="PF04796">
    <property type="entry name" value="RepA_C"/>
    <property type="match status" value="1"/>
</dbReference>
<protein>
    <submittedName>
        <fullName evidence="1">Replication protein RepA</fullName>
    </submittedName>
</protein>
<dbReference type="EMBL" id="JASJOT010000034">
    <property type="protein sequence ID" value="MDJ1497611.1"/>
    <property type="molecule type" value="Genomic_DNA"/>
</dbReference>
<comment type="caution">
    <text evidence="1">The sequence shown here is derived from an EMBL/GenBank/DDBJ whole genome shotgun (WGS) entry which is preliminary data.</text>
</comment>
<gene>
    <name evidence="1" type="ORF">QNI19_32025</name>
</gene>
<dbReference type="Proteomes" id="UP001228581">
    <property type="component" value="Unassembled WGS sequence"/>
</dbReference>
<proteinExistence type="predicted"/>
<name>A0ABT7CV11_9BACT</name>
<dbReference type="RefSeq" id="WP_314003312.1">
    <property type="nucleotide sequence ID" value="NZ_JASJOT010000034.1"/>
</dbReference>
<reference evidence="1 2" key="1">
    <citation type="submission" date="2023-05" db="EMBL/GenBank/DDBJ databases">
        <authorList>
            <person name="Zhang X."/>
        </authorList>
    </citation>
    <scope>NUCLEOTIDE SEQUENCE [LARGE SCALE GENOMIC DNA]</scope>
    <source>
        <strain evidence="1 2">DM2B3-1</strain>
    </source>
</reference>